<dbReference type="EMBL" id="CP006918">
    <property type="protein sequence ID" value="AHM77216.1"/>
    <property type="molecule type" value="Genomic_DNA"/>
</dbReference>
<evidence type="ECO:0000256" key="3">
    <source>
        <dbReference type="ARBA" id="ARBA00023163"/>
    </source>
</evidence>
<accession>W8VDD2</accession>
<evidence type="ECO:0000256" key="1">
    <source>
        <dbReference type="ARBA" id="ARBA00022490"/>
    </source>
</evidence>
<name>W8VDD2_KLEPN</name>
<proteinExistence type="inferred from homology"/>
<comment type="function">
    <text evidence="4">Binds RpoD and negatively regulates RpoD-mediated transcription activation by preventing the interaction between the primary sigma factor RpoD with the catalytic core of the RNA polymerase and with promoter DNA. May be involved in replacement of the RNA polymerase sigma subunit from RpoD to RpoS during the transition from exponential growth to the stationary phase.</text>
</comment>
<organism evidence="6 7">
    <name type="scientific">Klebsiella pneumoniae 30684/NJST258_2</name>
    <dbReference type="NCBI Taxonomy" id="1420013"/>
    <lineage>
        <taxon>Bacteria</taxon>
        <taxon>Pseudomonadati</taxon>
        <taxon>Pseudomonadota</taxon>
        <taxon>Gammaproteobacteria</taxon>
        <taxon>Enterobacterales</taxon>
        <taxon>Enterobacteriaceae</taxon>
        <taxon>Klebsiella/Raoultella group</taxon>
        <taxon>Klebsiella</taxon>
        <taxon>Klebsiella pneumoniae complex</taxon>
    </lineage>
</organism>
<dbReference type="PATRIC" id="fig|1420013.3.peg.411"/>
<sequence>MVSRFKSKLAESIMLNQLENLTERVGGSNELVDRWLQVRKHLLVAYYNLVGLKPGKESFMRLNEKALDDFCQSLVDYLSSGHFSIYERIIGEMEGDTPLLAATRLYPQLEANTQQMMDYYDTCLENAIDHDNYLEFQQALSDIGESLEARFALEDKLIALAVAHNLSNDVRDNIAPTA</sequence>
<dbReference type="HAMAP" id="MF_01181">
    <property type="entry name" value="Rsd"/>
    <property type="match status" value="1"/>
</dbReference>
<dbReference type="InterPro" id="IPR038309">
    <property type="entry name" value="Rsd/AlgQ_sf"/>
</dbReference>
<evidence type="ECO:0000313" key="7">
    <source>
        <dbReference type="Proteomes" id="UP000019586"/>
    </source>
</evidence>
<keyword evidence="1 4" id="KW-0963">Cytoplasm</keyword>
<keyword evidence="2 4" id="KW-0805">Transcription regulation</keyword>
<comment type="subunit">
    <text evidence="4">Interacts with RpoD.</text>
</comment>
<dbReference type="Pfam" id="PF04353">
    <property type="entry name" value="Rsd_AlgQ"/>
    <property type="match status" value="1"/>
</dbReference>
<dbReference type="InterPro" id="IPR023785">
    <property type="entry name" value="Sigma70_reg_Rsd"/>
</dbReference>
<keyword evidence="3 4" id="KW-0804">Transcription</keyword>
<dbReference type="PIRSF" id="PIRSF016548">
    <property type="entry name" value="Rsd_AlgQ"/>
    <property type="match status" value="1"/>
</dbReference>
<dbReference type="NCBIfam" id="NF008723">
    <property type="entry name" value="PRK11718.1"/>
    <property type="match status" value="1"/>
</dbReference>
<dbReference type="KEGG" id="kps:KPNJ2_00436"/>
<evidence type="ECO:0000256" key="4">
    <source>
        <dbReference type="HAMAP-Rule" id="MF_01181"/>
    </source>
</evidence>
<dbReference type="GO" id="GO:0006355">
    <property type="term" value="P:regulation of DNA-templated transcription"/>
    <property type="evidence" value="ECO:0007669"/>
    <property type="project" value="InterPro"/>
</dbReference>
<evidence type="ECO:0000313" key="6">
    <source>
        <dbReference type="EMBL" id="AHM77216.1"/>
    </source>
</evidence>
<gene>
    <name evidence="4" type="primary">rsd</name>
    <name evidence="6" type="ORF">KPNJ2_00436</name>
</gene>
<protein>
    <recommendedName>
        <fullName evidence="4">Regulator of sigma D</fullName>
    </recommendedName>
</protein>
<evidence type="ECO:0000256" key="5">
    <source>
        <dbReference type="RuleBase" id="RU004409"/>
    </source>
</evidence>
<dbReference type="GO" id="GO:0005737">
    <property type="term" value="C:cytoplasm"/>
    <property type="evidence" value="ECO:0007669"/>
    <property type="project" value="UniProtKB-SubCell"/>
</dbReference>
<dbReference type="HOGENOM" id="CLU_142729_0_0_6"/>
<evidence type="ECO:0000256" key="2">
    <source>
        <dbReference type="ARBA" id="ARBA00023015"/>
    </source>
</evidence>
<comment type="similarity">
    <text evidence="4 5">Belongs to the Rsd/AlgQ family.</text>
</comment>
<dbReference type="AlphaFoldDB" id="W8VDD2"/>
<dbReference type="Gene3D" id="1.20.120.1370">
    <property type="entry name" value="Regulator of RNA polymerase sigma(70) subunit, domain 4"/>
    <property type="match status" value="1"/>
</dbReference>
<comment type="subcellular location">
    <subcellularLocation>
        <location evidence="4">Cytoplasm</location>
    </subcellularLocation>
</comment>
<reference evidence="6 7" key="1">
    <citation type="journal article" date="2014" name="Proc. Natl. Acad. Sci. U.S.A.">
        <title>Molecular dissection of the evolution of carbapenem-resistant multilocus sequence type 258 Klebsiella pneumoniae.</title>
        <authorList>
            <person name="Deleo F.R."/>
            <person name="Chen L."/>
            <person name="Porcella S.F."/>
            <person name="Martens C.A."/>
            <person name="Kobayashi S.D."/>
            <person name="Porter A.R."/>
            <person name="Chavda K.D."/>
            <person name="Jacobs M.R."/>
            <person name="Mathema B."/>
            <person name="Olsen R.J."/>
            <person name="Bonomo R.A."/>
            <person name="Musser J.M."/>
            <person name="Kreiswirth B.N."/>
        </authorList>
    </citation>
    <scope>NUCLEOTIDE SEQUENCE [LARGE SCALE GENOMIC DNA]</scope>
    <source>
        <strain evidence="6">30684/NJST258_2</strain>
    </source>
</reference>
<dbReference type="InterPro" id="IPR007448">
    <property type="entry name" value="Sigma70_reg_Rsd_AlgQ"/>
</dbReference>
<dbReference type="Proteomes" id="UP000019586">
    <property type="component" value="Chromosome"/>
</dbReference>